<dbReference type="PANTHER" id="PTHR48090:SF7">
    <property type="entry name" value="RFBJ PROTEIN"/>
    <property type="match status" value="1"/>
</dbReference>
<accession>A0A7V9AAT9</accession>
<organism evidence="3 4">
    <name type="scientific">Thermogemmata fonticola</name>
    <dbReference type="NCBI Taxonomy" id="2755323"/>
    <lineage>
        <taxon>Bacteria</taxon>
        <taxon>Pseudomonadati</taxon>
        <taxon>Planctomycetota</taxon>
        <taxon>Planctomycetia</taxon>
        <taxon>Gemmatales</taxon>
        <taxon>Gemmataceae</taxon>
        <taxon>Thermogemmata</taxon>
    </lineage>
</organism>
<proteinExistence type="predicted"/>
<evidence type="ECO:0000259" key="2">
    <source>
        <dbReference type="Pfam" id="PF00535"/>
    </source>
</evidence>
<dbReference type="Proteomes" id="UP000542342">
    <property type="component" value="Unassembled WGS sequence"/>
</dbReference>
<gene>
    <name evidence="3" type="ORF">H0921_04230</name>
</gene>
<keyword evidence="4" id="KW-1185">Reference proteome</keyword>
<dbReference type="SUPFAM" id="SSF53448">
    <property type="entry name" value="Nucleotide-diphospho-sugar transferases"/>
    <property type="match status" value="1"/>
</dbReference>
<evidence type="ECO:0000313" key="4">
    <source>
        <dbReference type="Proteomes" id="UP000542342"/>
    </source>
</evidence>
<keyword evidence="3" id="KW-0808">Transferase</keyword>
<feature type="compositionally biased region" description="Basic and acidic residues" evidence="1">
    <location>
        <begin position="281"/>
        <end position="292"/>
    </location>
</feature>
<dbReference type="PANTHER" id="PTHR48090">
    <property type="entry name" value="UNDECAPRENYL-PHOSPHATE 4-DEOXY-4-FORMAMIDO-L-ARABINOSE TRANSFERASE-RELATED"/>
    <property type="match status" value="1"/>
</dbReference>
<dbReference type="AlphaFoldDB" id="A0A7V9AAT9"/>
<feature type="domain" description="Glycosyltransferase 2-like" evidence="2">
    <location>
        <begin position="40"/>
        <end position="199"/>
    </location>
</feature>
<dbReference type="Pfam" id="PF00535">
    <property type="entry name" value="Glycos_transf_2"/>
    <property type="match status" value="1"/>
</dbReference>
<dbReference type="CDD" id="cd04179">
    <property type="entry name" value="DPM_DPG-synthase_like"/>
    <property type="match status" value="1"/>
</dbReference>
<dbReference type="InterPro" id="IPR050256">
    <property type="entry name" value="Glycosyltransferase_2"/>
</dbReference>
<sequence>MPSVLLTEPPLQPHHEPFSVERILRPWREMPRRRHKIIAVLPAYNAEQTLAATLADFPPGCVDDILLVDDGSTDGTVALARRMGLNVLVHERNRGYGANQKTCYRYCLEQGADIIVMIHPDYQYDARIIPHAVAFIELGICDIVLGNRVRGRRETLRCGMPWWKYISNRALTIFENLCLGQNLGEFHSGFRVYRRQVLEMIPFERNSDDFVFDTQLLVQAVHFGFRLGDVPVPVRYFPQASQINFRRSLRYGLQTVMTVVQYGLHRLRLWRSPLFELARRTASPDREVRPPDPEPGQCRSLL</sequence>
<name>A0A7V9AAT9_9BACT</name>
<dbReference type="Gene3D" id="3.90.550.10">
    <property type="entry name" value="Spore Coat Polysaccharide Biosynthesis Protein SpsA, Chain A"/>
    <property type="match status" value="1"/>
</dbReference>
<dbReference type="InterPro" id="IPR029044">
    <property type="entry name" value="Nucleotide-diphossugar_trans"/>
</dbReference>
<evidence type="ECO:0000256" key="1">
    <source>
        <dbReference type="SAM" id="MobiDB-lite"/>
    </source>
</evidence>
<dbReference type="RefSeq" id="WP_194536798.1">
    <property type="nucleotide sequence ID" value="NZ_JACEFB010000002.1"/>
</dbReference>
<protein>
    <submittedName>
        <fullName evidence="3">Glycosyltransferase family 2 protein</fullName>
    </submittedName>
</protein>
<comment type="caution">
    <text evidence="3">The sequence shown here is derived from an EMBL/GenBank/DDBJ whole genome shotgun (WGS) entry which is preliminary data.</text>
</comment>
<dbReference type="GO" id="GO:0016740">
    <property type="term" value="F:transferase activity"/>
    <property type="evidence" value="ECO:0007669"/>
    <property type="project" value="UniProtKB-KW"/>
</dbReference>
<reference evidence="3 4" key="1">
    <citation type="submission" date="2020-07" db="EMBL/GenBank/DDBJ databases">
        <title>Thermogemmata thermophila gen. nov., sp. nov., a novel moderate thermophilic planctomycete from a Kamchatka hot spring.</title>
        <authorList>
            <person name="Elcheninov A.G."/>
            <person name="Podosokorskaya O.A."/>
            <person name="Kovaleva O.L."/>
            <person name="Novikov A."/>
            <person name="Bonch-Osmolovskaya E.A."/>
            <person name="Toshchakov S.V."/>
            <person name="Kublanov I.V."/>
        </authorList>
    </citation>
    <scope>NUCLEOTIDE SEQUENCE [LARGE SCALE GENOMIC DNA]</scope>
    <source>
        <strain evidence="3 4">2918</strain>
    </source>
</reference>
<evidence type="ECO:0000313" key="3">
    <source>
        <dbReference type="EMBL" id="MBA2225368.1"/>
    </source>
</evidence>
<dbReference type="EMBL" id="JACEFB010000002">
    <property type="protein sequence ID" value="MBA2225368.1"/>
    <property type="molecule type" value="Genomic_DNA"/>
</dbReference>
<dbReference type="InterPro" id="IPR001173">
    <property type="entry name" value="Glyco_trans_2-like"/>
</dbReference>
<feature type="region of interest" description="Disordered" evidence="1">
    <location>
        <begin position="281"/>
        <end position="302"/>
    </location>
</feature>